<dbReference type="InterPro" id="IPR001895">
    <property type="entry name" value="RASGEF_cat_dom"/>
</dbReference>
<dbReference type="PROSITE" id="PS50009">
    <property type="entry name" value="RASGEF_CAT"/>
    <property type="match status" value="1"/>
</dbReference>
<dbReference type="GO" id="GO:0005085">
    <property type="term" value="F:guanyl-nucleotide exchange factor activity"/>
    <property type="evidence" value="ECO:0007669"/>
    <property type="project" value="UniProtKB-KW"/>
</dbReference>
<feature type="domain" description="Ras-GEF" evidence="3">
    <location>
        <begin position="232"/>
        <end position="352"/>
    </location>
</feature>
<dbReference type="GO" id="GO:0007265">
    <property type="term" value="P:Ras protein signal transduction"/>
    <property type="evidence" value="ECO:0007669"/>
    <property type="project" value="TreeGrafter"/>
</dbReference>
<proteinExistence type="predicted"/>
<protein>
    <submittedName>
        <fullName evidence="6">Ral guanine nucleotide dissociation stimulator-like 1</fullName>
    </submittedName>
</protein>
<dbReference type="Gene3D" id="1.20.870.10">
    <property type="entry name" value="Son of sevenless (SoS) protein Chain: S domain 1"/>
    <property type="match status" value="1"/>
</dbReference>
<dbReference type="CTD" id="23179"/>
<dbReference type="Gene3D" id="1.10.840.10">
    <property type="entry name" value="Ras guanine-nucleotide exchange factors catalytic domain"/>
    <property type="match status" value="1"/>
</dbReference>
<dbReference type="SMART" id="SM00229">
    <property type="entry name" value="RasGEFN"/>
    <property type="match status" value="1"/>
</dbReference>
<dbReference type="Proteomes" id="UP000189705">
    <property type="component" value="Unplaced"/>
</dbReference>
<dbReference type="InterPro" id="IPR036964">
    <property type="entry name" value="RASGEF_cat_dom_sf"/>
</dbReference>
<dbReference type="Pfam" id="PF00618">
    <property type="entry name" value="RasGEF_N"/>
    <property type="match status" value="1"/>
</dbReference>
<dbReference type="InterPro" id="IPR008937">
    <property type="entry name" value="Ras-like_GEF"/>
</dbReference>
<dbReference type="GeneID" id="102388521"/>
<dbReference type="Pfam" id="PF00617">
    <property type="entry name" value="RasGEF"/>
    <property type="match status" value="1"/>
</dbReference>
<organism evidence="5 6">
    <name type="scientific">Alligator sinensis</name>
    <name type="common">Chinese alligator</name>
    <dbReference type="NCBI Taxonomy" id="38654"/>
    <lineage>
        <taxon>Eukaryota</taxon>
        <taxon>Metazoa</taxon>
        <taxon>Chordata</taxon>
        <taxon>Craniata</taxon>
        <taxon>Vertebrata</taxon>
        <taxon>Euteleostomi</taxon>
        <taxon>Archelosauria</taxon>
        <taxon>Archosauria</taxon>
        <taxon>Crocodylia</taxon>
        <taxon>Alligatoridae</taxon>
        <taxon>Alligatorinae</taxon>
        <taxon>Alligator</taxon>
    </lineage>
</organism>
<feature type="domain" description="N-terminal Ras-GEF" evidence="4">
    <location>
        <begin position="65"/>
        <end position="196"/>
    </location>
</feature>
<dbReference type="RefSeq" id="XP_006025451.2">
    <property type="nucleotide sequence ID" value="XM_006025389.3"/>
</dbReference>
<dbReference type="InterPro" id="IPR000651">
    <property type="entry name" value="Ras-like_Gua-exchang_fac_N"/>
</dbReference>
<dbReference type="PROSITE" id="PS50212">
    <property type="entry name" value="RASGEF_NTER"/>
    <property type="match status" value="1"/>
</dbReference>
<dbReference type="STRING" id="38654.A0A1U7RLA6"/>
<keyword evidence="5" id="KW-1185">Reference proteome</keyword>
<dbReference type="KEGG" id="asn:102388521"/>
<evidence type="ECO:0000313" key="5">
    <source>
        <dbReference type="Proteomes" id="UP000189705"/>
    </source>
</evidence>
<sequence length="352" mass="40402">MKLFWKVKMSSIQDWGEEVEEGAVYNVTLKRVQIQQAANKGARWLGAEGDQLPPEHTVSQYETCKIRTIKAGTLEKLVETLLTAFGDNDFTYISIFLSTYRAFASTKEVLEILLDRYGNLETSNCEEDGSQNSSESKTVLRNTIASLLRAWLDPCSEDFREPPDYVCLHKLLDYLKRIMPGSDTEKRAQSLLEQFQKQEVENENGFHSTFIFSLDVDEEIEIDGTQELSFFSEDLVAEQLTYMDAELFKKVVPHHCLGCIWSQRDKKEYKHLASTIRATISQFNAVTNCVIKTILKDKELKPQHRAKIIEKWINIAQECRILKNFSSLRAIVSALQSTSIYRLKTTWASVTK</sequence>
<dbReference type="AlphaFoldDB" id="A0A1U7RLA6"/>
<evidence type="ECO:0000313" key="6">
    <source>
        <dbReference type="RefSeq" id="XP_006025451.2"/>
    </source>
</evidence>
<evidence type="ECO:0000256" key="1">
    <source>
        <dbReference type="ARBA" id="ARBA00022658"/>
    </source>
</evidence>
<dbReference type="eggNOG" id="KOG3629">
    <property type="taxonomic scope" value="Eukaryota"/>
</dbReference>
<dbReference type="InParanoid" id="A0A1U7RLA6"/>
<gene>
    <name evidence="6" type="primary">RGL1</name>
</gene>
<dbReference type="InterPro" id="IPR023578">
    <property type="entry name" value="Ras_GEF_dom_sf"/>
</dbReference>
<evidence type="ECO:0000256" key="2">
    <source>
        <dbReference type="PROSITE-ProRule" id="PRU00168"/>
    </source>
</evidence>
<dbReference type="PANTHER" id="PTHR23113">
    <property type="entry name" value="GUANINE NUCLEOTIDE EXCHANGE FACTOR"/>
    <property type="match status" value="1"/>
</dbReference>
<accession>A0A1U7RLA6</accession>
<reference evidence="6" key="1">
    <citation type="submission" date="2025-08" db="UniProtKB">
        <authorList>
            <consortium name="RefSeq"/>
        </authorList>
    </citation>
    <scope>IDENTIFICATION</scope>
</reference>
<evidence type="ECO:0000259" key="4">
    <source>
        <dbReference type="PROSITE" id="PS50212"/>
    </source>
</evidence>
<dbReference type="PANTHER" id="PTHR23113:SF199">
    <property type="entry name" value="RAL GUANINE NUCLEOTIDE DISSOCIATION STIMULATOR-LIKE 1"/>
    <property type="match status" value="1"/>
</dbReference>
<name>A0A1U7RLA6_ALLSI</name>
<dbReference type="GO" id="GO:0005886">
    <property type="term" value="C:plasma membrane"/>
    <property type="evidence" value="ECO:0007669"/>
    <property type="project" value="TreeGrafter"/>
</dbReference>
<evidence type="ECO:0000259" key="3">
    <source>
        <dbReference type="PROSITE" id="PS50009"/>
    </source>
</evidence>
<keyword evidence="1 2" id="KW-0344">Guanine-nucleotide releasing factor</keyword>
<dbReference type="SMART" id="SM00147">
    <property type="entry name" value="RasGEF"/>
    <property type="match status" value="1"/>
</dbReference>
<dbReference type="CDD" id="cd06224">
    <property type="entry name" value="REM"/>
    <property type="match status" value="1"/>
</dbReference>
<dbReference type="SUPFAM" id="SSF48366">
    <property type="entry name" value="Ras GEF"/>
    <property type="match status" value="1"/>
</dbReference>